<reference evidence="3" key="1">
    <citation type="submission" date="2023-06" db="EMBL/GenBank/DDBJ databases">
        <title>Gordonia sp. nov. and Pseudochrobactrum sp. nov., two species isolated from the burying beetle Nicrophorus vespilloides.</title>
        <authorList>
            <person name="Poehlein A."/>
            <person name="Guzman J."/>
            <person name="Daniel R."/>
            <person name="Vilcinskas A."/>
        </authorList>
    </citation>
    <scope>NUCLEOTIDE SEQUENCE</scope>
    <source>
        <strain evidence="3">MP11Mi</strain>
    </source>
</reference>
<protein>
    <submittedName>
        <fullName evidence="3">Uncharacterized protein</fullName>
    </submittedName>
</protein>
<evidence type="ECO:0000313" key="3">
    <source>
        <dbReference type="EMBL" id="WOC12637.1"/>
    </source>
</evidence>
<gene>
    <name evidence="3" type="ORF">MP11Mi_17270</name>
</gene>
<sequence>MAGYSPYQRMMLSDSAKSLAAHRRTAQHSSAIEQHLSYSRLESHLANSAILDMNSEILEKQNEIAAATRANNALLAQQLGVQVEQLKLQKQEAERRAEEEAKRDRQAFAIWRQTPDGQSFTAWYGRAVAVAEEIEANDKHWRGAVEAIKSEWKSTRREQVEFAVFNPDERNAAIAKRLFTGAGVCVSLWIIFLLAGVIGLVNLIFILGALGFAGAGVWRFFSSDKPQRTATLVSLRAQGTDELGFDPMSEEVPPWSTTDCVAYARQIRLYCQDAYRTHPSASSLPEISQYRFVDPASIKSPALKQLLPH</sequence>
<keyword evidence="2" id="KW-1133">Transmembrane helix</keyword>
<evidence type="ECO:0000256" key="1">
    <source>
        <dbReference type="SAM" id="Coils"/>
    </source>
</evidence>
<evidence type="ECO:0000256" key="2">
    <source>
        <dbReference type="SAM" id="Phobius"/>
    </source>
</evidence>
<feature type="transmembrane region" description="Helical" evidence="2">
    <location>
        <begin position="204"/>
        <end position="221"/>
    </location>
</feature>
<name>A0AA97CWS2_9ACTN</name>
<keyword evidence="1" id="KW-0175">Coiled coil</keyword>
<keyword evidence="2" id="KW-0812">Transmembrane</keyword>
<dbReference type="RefSeq" id="WP_420041852.1">
    <property type="nucleotide sequence ID" value="NZ_CP128986.1"/>
</dbReference>
<dbReference type="AlphaFoldDB" id="A0AA97CWS2"/>
<organism evidence="3">
    <name type="scientific">Gordonia sp. MP11Mi</name>
    <dbReference type="NCBI Taxonomy" id="3022769"/>
    <lineage>
        <taxon>Bacteria</taxon>
        <taxon>Bacillati</taxon>
        <taxon>Actinomycetota</taxon>
        <taxon>Actinomycetes</taxon>
        <taxon>Mycobacteriales</taxon>
        <taxon>Gordoniaceae</taxon>
        <taxon>Gordonia</taxon>
    </lineage>
</organism>
<feature type="coiled-coil region" evidence="1">
    <location>
        <begin position="50"/>
        <end position="103"/>
    </location>
</feature>
<feature type="transmembrane region" description="Helical" evidence="2">
    <location>
        <begin position="178"/>
        <end position="198"/>
    </location>
</feature>
<dbReference type="EMBL" id="CP128986">
    <property type="protein sequence ID" value="WOC12637.1"/>
    <property type="molecule type" value="Genomic_DNA"/>
</dbReference>
<keyword evidence="2" id="KW-0472">Membrane</keyword>
<accession>A0AA97CWS2</accession>
<proteinExistence type="predicted"/>